<accession>A0ABS5I007</accession>
<dbReference type="PANTHER" id="PTHR42999">
    <property type="entry name" value="ANTIBIOTIC RESISTANCE PROTEIN MCBG"/>
    <property type="match status" value="1"/>
</dbReference>
<gene>
    <name evidence="1" type="ORF">G3R48_05095</name>
</gene>
<name>A0ABS5I007_9GAMM</name>
<dbReference type="Proteomes" id="UP000811844">
    <property type="component" value="Unassembled WGS sequence"/>
</dbReference>
<sequence>MQIEDNQYYYQQVFQGVSLSAATITHVEFECCQFIECDFSASTFRHCKFAQCQFQQVNLSLAKLPFSAFYEVSFTDSKLTGIDWTQADWPSLHNDPMLRFNQCLLTDSSFYGLVIQGSQFIDCKLKNVDFTDTDLTASSLQNSDLQYAQFMRTNLKQCNFTDAMNYHIDLHQNTITQATFSRFEALSLLEALSIELVD</sequence>
<dbReference type="InterPro" id="IPR001646">
    <property type="entry name" value="5peptide_repeat"/>
</dbReference>
<dbReference type="Pfam" id="PF13599">
    <property type="entry name" value="Pentapeptide_4"/>
    <property type="match status" value="2"/>
</dbReference>
<comment type="caution">
    <text evidence="1">The sequence shown here is derived from an EMBL/GenBank/DDBJ whole genome shotgun (WGS) entry which is preliminary data.</text>
</comment>
<dbReference type="PANTHER" id="PTHR42999:SF1">
    <property type="entry name" value="PENTAPEPTIDE REPEAT-CONTAINING PROTEIN"/>
    <property type="match status" value="1"/>
</dbReference>
<organism evidence="1 2">
    <name type="scientific">Shewanella intestini</name>
    <dbReference type="NCBI Taxonomy" id="2017544"/>
    <lineage>
        <taxon>Bacteria</taxon>
        <taxon>Pseudomonadati</taxon>
        <taxon>Pseudomonadota</taxon>
        <taxon>Gammaproteobacteria</taxon>
        <taxon>Alteromonadales</taxon>
        <taxon>Shewanellaceae</taxon>
        <taxon>Shewanella</taxon>
    </lineage>
</organism>
<evidence type="ECO:0000313" key="1">
    <source>
        <dbReference type="EMBL" id="MBR9727367.1"/>
    </source>
</evidence>
<protein>
    <submittedName>
        <fullName evidence="1">Pentapeptide repeat-containing protein</fullName>
    </submittedName>
</protein>
<keyword evidence="2" id="KW-1185">Reference proteome</keyword>
<evidence type="ECO:0000313" key="2">
    <source>
        <dbReference type="Proteomes" id="UP000811844"/>
    </source>
</evidence>
<dbReference type="InterPro" id="IPR052949">
    <property type="entry name" value="PA_immunity-related"/>
</dbReference>
<proteinExistence type="predicted"/>
<dbReference type="RefSeq" id="WP_194823853.1">
    <property type="nucleotide sequence ID" value="NZ_JAAIKR010000003.1"/>
</dbReference>
<dbReference type="Gene3D" id="2.160.20.80">
    <property type="entry name" value="E3 ubiquitin-protein ligase SopA"/>
    <property type="match status" value="1"/>
</dbReference>
<reference evidence="1 2" key="1">
    <citation type="submission" date="2020-02" db="EMBL/GenBank/DDBJ databases">
        <title>Shewanella WXL01 sp. nov., a marine bacterium isolated from green algae in Luhuitou Fringing Reef (Northern South China Sea).</title>
        <authorList>
            <person name="Wang X."/>
        </authorList>
    </citation>
    <scope>NUCLEOTIDE SEQUENCE [LARGE SCALE GENOMIC DNA]</scope>
    <source>
        <strain evidence="1 2">MCCC 1A01895</strain>
    </source>
</reference>
<dbReference type="SUPFAM" id="SSF141571">
    <property type="entry name" value="Pentapeptide repeat-like"/>
    <property type="match status" value="1"/>
</dbReference>
<dbReference type="EMBL" id="JAAIKR010000003">
    <property type="protein sequence ID" value="MBR9727367.1"/>
    <property type="molecule type" value="Genomic_DNA"/>
</dbReference>